<organism evidence="5 6">
    <name type="scientific">Candidatus Segetimicrobium genomatis</name>
    <dbReference type="NCBI Taxonomy" id="2569760"/>
    <lineage>
        <taxon>Bacteria</taxon>
        <taxon>Bacillati</taxon>
        <taxon>Candidatus Sysuimicrobiota</taxon>
        <taxon>Candidatus Sysuimicrobiia</taxon>
        <taxon>Candidatus Sysuimicrobiales</taxon>
        <taxon>Candidatus Segetimicrobiaceae</taxon>
        <taxon>Candidatus Segetimicrobium</taxon>
    </lineage>
</organism>
<proteinExistence type="predicted"/>
<dbReference type="Proteomes" id="UP000318661">
    <property type="component" value="Unassembled WGS sequence"/>
</dbReference>
<feature type="domain" description="Peptidase M20 dimerisation" evidence="4">
    <location>
        <begin position="3"/>
        <end position="151"/>
    </location>
</feature>
<evidence type="ECO:0000256" key="1">
    <source>
        <dbReference type="ARBA" id="ARBA00022670"/>
    </source>
</evidence>
<dbReference type="Gene3D" id="3.40.630.10">
    <property type="entry name" value="Zn peptidases"/>
    <property type="match status" value="1"/>
</dbReference>
<reference evidence="5 6" key="1">
    <citation type="journal article" date="2019" name="Nat. Microbiol.">
        <title>Mediterranean grassland soil C-N compound turnover is dependent on rainfall and depth, and is mediated by genomically divergent microorganisms.</title>
        <authorList>
            <person name="Diamond S."/>
            <person name="Andeer P.F."/>
            <person name="Li Z."/>
            <person name="Crits-Christoph A."/>
            <person name="Burstein D."/>
            <person name="Anantharaman K."/>
            <person name="Lane K.R."/>
            <person name="Thomas B.C."/>
            <person name="Pan C."/>
            <person name="Northen T.R."/>
            <person name="Banfield J.F."/>
        </authorList>
    </citation>
    <scope>NUCLEOTIDE SEQUENCE [LARGE SCALE GENOMIC DNA]</scope>
    <source>
        <strain evidence="5">NP_2</strain>
    </source>
</reference>
<dbReference type="Gene3D" id="3.30.70.360">
    <property type="match status" value="1"/>
</dbReference>
<keyword evidence="2" id="KW-0479">Metal-binding</keyword>
<evidence type="ECO:0000256" key="3">
    <source>
        <dbReference type="ARBA" id="ARBA00022801"/>
    </source>
</evidence>
<evidence type="ECO:0000259" key="4">
    <source>
        <dbReference type="Pfam" id="PF07687"/>
    </source>
</evidence>
<feature type="non-terminal residue" evidence="5">
    <location>
        <position position="1"/>
    </location>
</feature>
<evidence type="ECO:0000256" key="2">
    <source>
        <dbReference type="ARBA" id="ARBA00022723"/>
    </source>
</evidence>
<dbReference type="PANTHER" id="PTHR43270">
    <property type="entry name" value="BETA-ALA-HIS DIPEPTIDASE"/>
    <property type="match status" value="1"/>
</dbReference>
<dbReference type="GO" id="GO:0046872">
    <property type="term" value="F:metal ion binding"/>
    <property type="evidence" value="ECO:0007669"/>
    <property type="project" value="UniProtKB-KW"/>
</dbReference>
<dbReference type="InterPro" id="IPR011650">
    <property type="entry name" value="Peptidase_M20_dimer"/>
</dbReference>
<dbReference type="Pfam" id="PF07687">
    <property type="entry name" value="M20_dimer"/>
    <property type="match status" value="1"/>
</dbReference>
<dbReference type="GO" id="GO:0009089">
    <property type="term" value="P:lysine biosynthetic process via diaminopimelate"/>
    <property type="evidence" value="ECO:0007669"/>
    <property type="project" value="TreeGrafter"/>
</dbReference>
<keyword evidence="1" id="KW-0645">Protease</keyword>
<keyword evidence="3 5" id="KW-0378">Hydrolase</keyword>
<comment type="caution">
    <text evidence="5">The sequence shown here is derived from an EMBL/GenBank/DDBJ whole genome shotgun (WGS) entry which is preliminary data.</text>
</comment>
<evidence type="ECO:0000313" key="6">
    <source>
        <dbReference type="Proteomes" id="UP000318661"/>
    </source>
</evidence>
<dbReference type="EMBL" id="VBAJ01000302">
    <property type="protein sequence ID" value="TMJ02488.1"/>
    <property type="molecule type" value="Genomic_DNA"/>
</dbReference>
<accession>A0A537L3B3</accession>
<dbReference type="PANTHER" id="PTHR43270:SF8">
    <property type="entry name" value="DI- AND TRIPEPTIDASE DUG2-RELATED"/>
    <property type="match status" value="1"/>
</dbReference>
<evidence type="ECO:0000313" key="5">
    <source>
        <dbReference type="EMBL" id="TMJ02488.1"/>
    </source>
</evidence>
<dbReference type="GO" id="GO:0009014">
    <property type="term" value="F:succinyl-diaminopimelate desuccinylase activity"/>
    <property type="evidence" value="ECO:0007669"/>
    <property type="project" value="TreeGrafter"/>
</dbReference>
<name>A0A537L3B3_9BACT</name>
<dbReference type="AlphaFoldDB" id="A0A537L3B3"/>
<gene>
    <name evidence="5" type="ORF">E6G99_12110</name>
</gene>
<protein>
    <submittedName>
        <fullName evidence="5">M20/M25/M40 family metallo-hydrolase</fullName>
    </submittedName>
</protein>
<dbReference type="InterPro" id="IPR051458">
    <property type="entry name" value="Cyt/Met_Dipeptidase"/>
</dbReference>
<dbReference type="GO" id="GO:0005829">
    <property type="term" value="C:cytosol"/>
    <property type="evidence" value="ECO:0007669"/>
    <property type="project" value="TreeGrafter"/>
</dbReference>
<dbReference type="SUPFAM" id="SSF53187">
    <property type="entry name" value="Zn-dependent exopeptidases"/>
    <property type="match status" value="1"/>
</dbReference>
<sequence>DLEVTGANRDLHSSQATIVPNAAWRLVWALSTLKDRSEDILVDGFYDDVVEPSPDEIEHLRRLAAARDDDLRRRDLGIDQFLLGVSGLQLVKRNLYQPTCTICGIESGYTGPGSKTVLPHRAAAKIDFRLVPNQRPDDIFEKVTRHFAQHGFADVEIRQLGAEHPARTPVDSALARVVQETIPEIYGRGPLVSPLMAATGPMHELSAQFGIPTVGTGCGYAHSNGHAPNENIRLDDFFQHLKHVALLFDRFSAVGEG</sequence>
<dbReference type="GO" id="GO:0006508">
    <property type="term" value="P:proteolysis"/>
    <property type="evidence" value="ECO:0007669"/>
    <property type="project" value="UniProtKB-KW"/>
</dbReference>
<dbReference type="GO" id="GO:0008233">
    <property type="term" value="F:peptidase activity"/>
    <property type="evidence" value="ECO:0007669"/>
    <property type="project" value="UniProtKB-KW"/>
</dbReference>